<feature type="transmembrane region" description="Helical" evidence="8">
    <location>
        <begin position="39"/>
        <end position="59"/>
    </location>
</feature>
<evidence type="ECO:0008006" key="11">
    <source>
        <dbReference type="Google" id="ProtNLM"/>
    </source>
</evidence>
<comment type="caution">
    <text evidence="9">The sequence shown here is derived from an EMBL/GenBank/DDBJ whole genome shotgun (WGS) entry which is preliminary data.</text>
</comment>
<keyword evidence="6 8" id="KW-0472">Membrane</keyword>
<dbReference type="Pfam" id="PF07690">
    <property type="entry name" value="MFS_1"/>
    <property type="match status" value="1"/>
</dbReference>
<organism evidence="9 10">
    <name type="scientific">Spongiactinospora gelatinilytica</name>
    <dbReference type="NCBI Taxonomy" id="2666298"/>
    <lineage>
        <taxon>Bacteria</taxon>
        <taxon>Bacillati</taxon>
        <taxon>Actinomycetota</taxon>
        <taxon>Actinomycetes</taxon>
        <taxon>Streptosporangiales</taxon>
        <taxon>Streptosporangiaceae</taxon>
        <taxon>Spongiactinospora</taxon>
    </lineage>
</organism>
<dbReference type="Proteomes" id="UP000248544">
    <property type="component" value="Unassembled WGS sequence"/>
</dbReference>
<evidence type="ECO:0000256" key="8">
    <source>
        <dbReference type="SAM" id="Phobius"/>
    </source>
</evidence>
<keyword evidence="3" id="KW-1003">Cell membrane</keyword>
<dbReference type="Gene3D" id="1.20.1250.20">
    <property type="entry name" value="MFS general substrate transporter like domains"/>
    <property type="match status" value="1"/>
</dbReference>
<accession>A0A2W2HEW2</accession>
<evidence type="ECO:0000313" key="9">
    <source>
        <dbReference type="EMBL" id="PZG48098.1"/>
    </source>
</evidence>
<feature type="compositionally biased region" description="Basic and acidic residues" evidence="7">
    <location>
        <begin position="172"/>
        <end position="192"/>
    </location>
</feature>
<keyword evidence="10" id="KW-1185">Reference proteome</keyword>
<dbReference type="PANTHER" id="PTHR42718:SF46">
    <property type="entry name" value="BLR6921 PROTEIN"/>
    <property type="match status" value="1"/>
</dbReference>
<dbReference type="InterPro" id="IPR011701">
    <property type="entry name" value="MFS"/>
</dbReference>
<reference evidence="9 10" key="1">
    <citation type="submission" date="2018-01" db="EMBL/GenBank/DDBJ databases">
        <title>Draft genome sequence of Sphaerisporangium sp. 7K107.</title>
        <authorList>
            <person name="Sahin N."/>
            <person name="Saygin H."/>
            <person name="Ay H."/>
        </authorList>
    </citation>
    <scope>NUCLEOTIDE SEQUENCE [LARGE SCALE GENOMIC DNA]</scope>
    <source>
        <strain evidence="9 10">7K107</strain>
    </source>
</reference>
<dbReference type="EMBL" id="POUA01000082">
    <property type="protein sequence ID" value="PZG48098.1"/>
    <property type="molecule type" value="Genomic_DNA"/>
</dbReference>
<evidence type="ECO:0000256" key="6">
    <source>
        <dbReference type="ARBA" id="ARBA00023136"/>
    </source>
</evidence>
<dbReference type="InterPro" id="IPR036259">
    <property type="entry name" value="MFS_trans_sf"/>
</dbReference>
<feature type="region of interest" description="Disordered" evidence="7">
    <location>
        <begin position="167"/>
        <end position="225"/>
    </location>
</feature>
<evidence type="ECO:0000256" key="1">
    <source>
        <dbReference type="ARBA" id="ARBA00004651"/>
    </source>
</evidence>
<feature type="transmembrane region" description="Helical" evidence="8">
    <location>
        <begin position="99"/>
        <end position="118"/>
    </location>
</feature>
<name>A0A2W2HEW2_9ACTN</name>
<keyword evidence="2" id="KW-0813">Transport</keyword>
<evidence type="ECO:0000256" key="2">
    <source>
        <dbReference type="ARBA" id="ARBA00022448"/>
    </source>
</evidence>
<dbReference type="AlphaFoldDB" id="A0A2W2HEW2"/>
<proteinExistence type="predicted"/>
<feature type="transmembrane region" description="Helical" evidence="8">
    <location>
        <begin position="124"/>
        <end position="148"/>
    </location>
</feature>
<dbReference type="RefSeq" id="WP_111167410.1">
    <property type="nucleotide sequence ID" value="NZ_POUA01000082.1"/>
</dbReference>
<feature type="transmembrane region" description="Helical" evidence="8">
    <location>
        <begin position="65"/>
        <end position="87"/>
    </location>
</feature>
<dbReference type="SUPFAM" id="SSF103473">
    <property type="entry name" value="MFS general substrate transporter"/>
    <property type="match status" value="1"/>
</dbReference>
<evidence type="ECO:0000313" key="10">
    <source>
        <dbReference type="Proteomes" id="UP000248544"/>
    </source>
</evidence>
<dbReference type="GO" id="GO:0005886">
    <property type="term" value="C:plasma membrane"/>
    <property type="evidence" value="ECO:0007669"/>
    <property type="project" value="UniProtKB-SubCell"/>
</dbReference>
<dbReference type="GO" id="GO:0022857">
    <property type="term" value="F:transmembrane transporter activity"/>
    <property type="evidence" value="ECO:0007669"/>
    <property type="project" value="InterPro"/>
</dbReference>
<sequence>MGDSLPVSLTLPVVGKAGGRVSPRGPPILRRPTVKWGNLGGLATVGMATATTFLMTIYLQDVLGYSATVTGLALGIPGLAAFAGSVAAPAMIGRYGPHAVLSAGLAIQGVTTASLLLTGADRGAITLVVVVVGACFAGNMAAVVAFTVTATSRIPDHEQGLATGIATMTPAGRDDPGHPGDQRPRGRRDRPVRGGRTARNPRRPAGQRGRTAGGGGPDRDLPATS</sequence>
<keyword evidence="4 8" id="KW-0812">Transmembrane</keyword>
<evidence type="ECO:0000256" key="3">
    <source>
        <dbReference type="ARBA" id="ARBA00022475"/>
    </source>
</evidence>
<keyword evidence="5 8" id="KW-1133">Transmembrane helix</keyword>
<evidence type="ECO:0000256" key="7">
    <source>
        <dbReference type="SAM" id="MobiDB-lite"/>
    </source>
</evidence>
<protein>
    <recommendedName>
        <fullName evidence="11">MFS transporter</fullName>
    </recommendedName>
</protein>
<dbReference type="PANTHER" id="PTHR42718">
    <property type="entry name" value="MAJOR FACILITATOR SUPERFAMILY MULTIDRUG TRANSPORTER MFSC"/>
    <property type="match status" value="1"/>
</dbReference>
<evidence type="ECO:0000256" key="5">
    <source>
        <dbReference type="ARBA" id="ARBA00022989"/>
    </source>
</evidence>
<gene>
    <name evidence="9" type="ORF">C1I98_12920</name>
</gene>
<evidence type="ECO:0000256" key="4">
    <source>
        <dbReference type="ARBA" id="ARBA00022692"/>
    </source>
</evidence>
<comment type="subcellular location">
    <subcellularLocation>
        <location evidence="1">Cell membrane</location>
        <topology evidence="1">Multi-pass membrane protein</topology>
    </subcellularLocation>
</comment>